<dbReference type="RefSeq" id="WP_218444182.1">
    <property type="nucleotide sequence ID" value="NZ_JAGSPA010000001.1"/>
</dbReference>
<dbReference type="PANTHER" id="PTHR43877">
    <property type="entry name" value="AMINOALKYLPHOSPHONATE N-ACETYLTRANSFERASE-RELATED-RELATED"/>
    <property type="match status" value="1"/>
</dbReference>
<reference evidence="4 5" key="1">
    <citation type="submission" date="2021-04" db="EMBL/GenBank/DDBJ databases">
        <authorList>
            <person name="Pira H."/>
            <person name="Risdian C."/>
            <person name="Wink J."/>
        </authorList>
    </citation>
    <scope>NUCLEOTIDE SEQUENCE [LARGE SCALE GENOMIC DNA]</scope>
    <source>
        <strain evidence="4 5">WHA3</strain>
    </source>
</reference>
<accession>A0ABS6SD90</accession>
<gene>
    <name evidence="4" type="ORF">KCG44_03320</name>
</gene>
<evidence type="ECO:0000313" key="5">
    <source>
        <dbReference type="Proteomes" id="UP000722336"/>
    </source>
</evidence>
<evidence type="ECO:0000313" key="4">
    <source>
        <dbReference type="EMBL" id="MBV7255812.1"/>
    </source>
</evidence>
<keyword evidence="5" id="KW-1185">Reference proteome</keyword>
<evidence type="ECO:0000256" key="1">
    <source>
        <dbReference type="ARBA" id="ARBA00022679"/>
    </source>
</evidence>
<keyword evidence="2" id="KW-0012">Acyltransferase</keyword>
<keyword evidence="1" id="KW-0808">Transferase</keyword>
<comment type="caution">
    <text evidence="4">The sequence shown here is derived from an EMBL/GenBank/DDBJ whole genome shotgun (WGS) entry which is preliminary data.</text>
</comment>
<protein>
    <submittedName>
        <fullName evidence="4">GNAT family N-acetyltransferase</fullName>
    </submittedName>
</protein>
<organism evidence="4 5">
    <name type="scientific">Pacificimonas pallii</name>
    <dbReference type="NCBI Taxonomy" id="2827236"/>
    <lineage>
        <taxon>Bacteria</taxon>
        <taxon>Pseudomonadati</taxon>
        <taxon>Pseudomonadota</taxon>
        <taxon>Alphaproteobacteria</taxon>
        <taxon>Sphingomonadales</taxon>
        <taxon>Sphingosinicellaceae</taxon>
        <taxon>Pacificimonas</taxon>
    </lineage>
</organism>
<dbReference type="EMBL" id="JAGSPA010000001">
    <property type="protein sequence ID" value="MBV7255812.1"/>
    <property type="molecule type" value="Genomic_DNA"/>
</dbReference>
<dbReference type="Proteomes" id="UP000722336">
    <property type="component" value="Unassembled WGS sequence"/>
</dbReference>
<dbReference type="Pfam" id="PF00583">
    <property type="entry name" value="Acetyltransf_1"/>
    <property type="match status" value="1"/>
</dbReference>
<feature type="domain" description="N-acetyltransferase" evidence="3">
    <location>
        <begin position="6"/>
        <end position="176"/>
    </location>
</feature>
<dbReference type="PROSITE" id="PS51186">
    <property type="entry name" value="GNAT"/>
    <property type="match status" value="1"/>
</dbReference>
<dbReference type="InterPro" id="IPR000182">
    <property type="entry name" value="GNAT_dom"/>
</dbReference>
<name>A0ABS6SD90_9SPHN</name>
<proteinExistence type="predicted"/>
<dbReference type="CDD" id="cd04301">
    <property type="entry name" value="NAT_SF"/>
    <property type="match status" value="1"/>
</dbReference>
<sequence>MHDTDITVRTAEITDAGRLSLIGQATFLESFADILPGSDILLHCRTQHSAADYAARLASDDGALWLAEGKRGAPIGYAALSTPDLPDVESQPGDVELKRIYVLSRFHGSGVGMNLMNTTIAHAKEVGCRRLLLGVYARNGRAINFYRKSGFALIGSRRFLVGENRYDDVIMARSLDEGADREG</sequence>
<dbReference type="InterPro" id="IPR050832">
    <property type="entry name" value="Bact_Acetyltransf"/>
</dbReference>
<evidence type="ECO:0000256" key="2">
    <source>
        <dbReference type="ARBA" id="ARBA00023315"/>
    </source>
</evidence>
<evidence type="ECO:0000259" key="3">
    <source>
        <dbReference type="PROSITE" id="PS51186"/>
    </source>
</evidence>